<accession>A0A1D2VAB9</accession>
<sequence length="215" mass="24349">MEHTKYKIKEFLRPLINNVDNSNDNQNNSNVYKLRKSKSKPQLYFSKNVQDKDLLDDFRPPPLPTRPRTFTYSYGSKSTPNSNPNSNSSLNLNLNPNLNLYTNSRPSSRPSSPSSSQTTLSNVTVKKELHKQKSLGDLNLLSKNKTNNSPLGLTHFKSASTMLDNLSTQENSKNSKFIGRRSIKLIEGIEHGKVFKLAALYEERLKGVQLLHSIK</sequence>
<feature type="compositionally biased region" description="Low complexity" evidence="1">
    <location>
        <begin position="80"/>
        <end position="116"/>
    </location>
</feature>
<reference evidence="3" key="1">
    <citation type="submission" date="2016-05" db="EMBL/GenBank/DDBJ databases">
        <title>Comparative genomics of biotechnologically important yeasts.</title>
        <authorList>
            <consortium name="DOE Joint Genome Institute"/>
            <person name="Riley R."/>
            <person name="Haridas S."/>
            <person name="Wolfe K.H."/>
            <person name="Lopes M.R."/>
            <person name="Hittinger C.T."/>
            <person name="Goker M."/>
            <person name="Salamov A."/>
            <person name="Wisecaver J."/>
            <person name="Long T.M."/>
            <person name="Aerts A.L."/>
            <person name="Barry K."/>
            <person name="Choi C."/>
            <person name="Clum A."/>
            <person name="Coughlan A.Y."/>
            <person name="Deshpande S."/>
            <person name="Douglass A.P."/>
            <person name="Hanson S.J."/>
            <person name="Klenk H.-P."/>
            <person name="Labutti K."/>
            <person name="Lapidus A."/>
            <person name="Lindquist E."/>
            <person name="Lipzen A."/>
            <person name="Meier-Kolthoff J.P."/>
            <person name="Ohm R.A."/>
            <person name="Otillar R.P."/>
            <person name="Pangilinan J."/>
            <person name="Peng Y."/>
            <person name="Rokas A."/>
            <person name="Rosa C.A."/>
            <person name="Scheuner C."/>
            <person name="Sibirny A.A."/>
            <person name="Slot J.C."/>
            <person name="Stielow J.B."/>
            <person name="Sun H."/>
            <person name="Kurtzman C.P."/>
            <person name="Blackwell M."/>
            <person name="Grigoriev I.V."/>
            <person name="Jeffries T.W."/>
        </authorList>
    </citation>
    <scope>NUCLEOTIDE SEQUENCE [LARGE SCALE GENOMIC DNA]</scope>
    <source>
        <strain evidence="3">DSM 1968</strain>
    </source>
</reference>
<organism evidence="2 3">
    <name type="scientific">Ascoidea rubescens DSM 1968</name>
    <dbReference type="NCBI Taxonomy" id="1344418"/>
    <lineage>
        <taxon>Eukaryota</taxon>
        <taxon>Fungi</taxon>
        <taxon>Dikarya</taxon>
        <taxon>Ascomycota</taxon>
        <taxon>Saccharomycotina</taxon>
        <taxon>Saccharomycetes</taxon>
        <taxon>Ascoideaceae</taxon>
        <taxon>Ascoidea</taxon>
    </lineage>
</organism>
<dbReference type="AlphaFoldDB" id="A0A1D2VAB9"/>
<protein>
    <submittedName>
        <fullName evidence="2">Uncharacterized protein</fullName>
    </submittedName>
</protein>
<evidence type="ECO:0000313" key="3">
    <source>
        <dbReference type="Proteomes" id="UP000095038"/>
    </source>
</evidence>
<dbReference type="GeneID" id="30967664"/>
<feature type="compositionally biased region" description="Basic and acidic residues" evidence="1">
    <location>
        <begin position="49"/>
        <end position="59"/>
    </location>
</feature>
<gene>
    <name evidence="2" type="ORF">ASCRUDRAFT_77842</name>
</gene>
<feature type="region of interest" description="Disordered" evidence="1">
    <location>
        <begin position="35"/>
        <end position="123"/>
    </location>
</feature>
<dbReference type="RefSeq" id="XP_020044915.1">
    <property type="nucleotide sequence ID" value="XM_020194028.1"/>
</dbReference>
<keyword evidence="3" id="KW-1185">Reference proteome</keyword>
<dbReference type="Proteomes" id="UP000095038">
    <property type="component" value="Unassembled WGS sequence"/>
</dbReference>
<proteinExistence type="predicted"/>
<dbReference type="InParanoid" id="A0A1D2VAB9"/>
<dbReference type="EMBL" id="KV454491">
    <property type="protein sequence ID" value="ODV58608.1"/>
    <property type="molecule type" value="Genomic_DNA"/>
</dbReference>
<evidence type="ECO:0000256" key="1">
    <source>
        <dbReference type="SAM" id="MobiDB-lite"/>
    </source>
</evidence>
<name>A0A1D2VAB9_9ASCO</name>
<evidence type="ECO:0000313" key="2">
    <source>
        <dbReference type="EMBL" id="ODV58608.1"/>
    </source>
</evidence>